<dbReference type="Gene3D" id="2.30.29.30">
    <property type="entry name" value="Pleckstrin-homology domain (PH domain)/Phosphotyrosine-binding domain (PTB)"/>
    <property type="match status" value="1"/>
</dbReference>
<keyword evidence="1" id="KW-0234">DNA repair</keyword>
<keyword evidence="1" id="KW-0158">Chromosome</keyword>
<dbReference type="AlphaFoldDB" id="D8M9Z0"/>
<dbReference type="InParanoid" id="D8M9Z0"/>
<dbReference type="InterPro" id="IPR050454">
    <property type="entry name" value="RTT106/SSRP1_HistChap/FACT"/>
</dbReference>
<sequence length="313" mass="35835">MENTFNNISLTDHRRILGQMKTAENGITWKSDDSTVSFGPSDIKEAFWCKVGSRFQLRLVLGSGTFSRFDGFKRSDYDALSPFLKSVFKIDLKDDVLGSDGVNWGTIDFEGPEGEESVVMKDTEGRRLFELGLNELSQCAFPSKNEVELQFVEEDTSKTTEESLVTVRFYVPQSASEDVNEKDDTAAHRLQKQILERAVLVNNNGNMIAEIDDRLGQFVTPRGRYMMEFYDNYMRMNGNNYTYKILYKTISCIYMFEQPDLAHRALVFCLTRPLRQGQQTYPHLVLYAPTERYSLSLSLSEVGIASRIDRRAC</sequence>
<keyword evidence="1" id="KW-0805">Transcription regulation</keyword>
<dbReference type="Pfam" id="PF17292">
    <property type="entry name" value="POB3_N"/>
    <property type="match status" value="1"/>
</dbReference>
<dbReference type="InterPro" id="IPR035417">
    <property type="entry name" value="SSRP1/POB3_N"/>
</dbReference>
<dbReference type="Gene3D" id="2.30.29.150">
    <property type="match status" value="1"/>
</dbReference>
<dbReference type="OrthoDB" id="498543at2759"/>
<keyword evidence="1" id="KW-0235">DNA replication</keyword>
<dbReference type="SUPFAM" id="SSF50729">
    <property type="entry name" value="PH domain-like"/>
    <property type="match status" value="1"/>
</dbReference>
<organism evidence="5">
    <name type="scientific">Blastocystis hominis</name>
    <dbReference type="NCBI Taxonomy" id="12968"/>
    <lineage>
        <taxon>Eukaryota</taxon>
        <taxon>Sar</taxon>
        <taxon>Stramenopiles</taxon>
        <taxon>Bigyra</taxon>
        <taxon>Opalozoa</taxon>
        <taxon>Opalinata</taxon>
        <taxon>Blastocystidae</taxon>
        <taxon>Blastocystis</taxon>
    </lineage>
</organism>
<dbReference type="Gene3D" id="2.30.29.220">
    <property type="entry name" value="Structure-specific recognition protein (SSRP1)"/>
    <property type="match status" value="1"/>
</dbReference>
<protein>
    <recommendedName>
        <fullName evidence="1">FACT complex subunit SSRP1</fullName>
    </recommendedName>
</protein>
<dbReference type="GO" id="GO:0042393">
    <property type="term" value="F:histone binding"/>
    <property type="evidence" value="ECO:0007669"/>
    <property type="project" value="TreeGrafter"/>
</dbReference>
<dbReference type="GO" id="GO:0003677">
    <property type="term" value="F:DNA binding"/>
    <property type="evidence" value="ECO:0007669"/>
    <property type="project" value="InterPro"/>
</dbReference>
<evidence type="ECO:0000259" key="4">
    <source>
        <dbReference type="Pfam" id="PF21103"/>
    </source>
</evidence>
<comment type="function">
    <text evidence="1">Component of the FACT complex, a general chromatin factor that acts to reorganize nucleosomes. The FACT complex is involved in multiple processes that require DNA as a template such as mRNA elongation, DNA replication and DNA repair. During transcription elongation the FACT complex acts as a histone chaperone that both destabilizes and restores nucleosomal structure. It facilitates the passage of RNA polymerase II and transcription by promoting the dissociation of one histone H2A-H2B dimer from the nucleosome, then subsequently promotes the reestablishment of the nucleosome following the passage of RNA polymerase II.</text>
</comment>
<feature type="domain" description="FACT complex subunit SSRP1-like first PH" evidence="4">
    <location>
        <begin position="217"/>
        <end position="305"/>
    </location>
</feature>
<proteinExistence type="inferred from homology"/>
<dbReference type="Pfam" id="PF21103">
    <property type="entry name" value="PH1_SSRP1-like"/>
    <property type="match status" value="1"/>
</dbReference>
<dbReference type="Proteomes" id="UP000008312">
    <property type="component" value="Unassembled WGS sequence"/>
</dbReference>
<feature type="domain" description="SSRP1 dimerization" evidence="2">
    <location>
        <begin position="101"/>
        <end position="173"/>
    </location>
</feature>
<dbReference type="InterPro" id="IPR024954">
    <property type="entry name" value="SSRP1_DD"/>
</dbReference>
<evidence type="ECO:0000313" key="6">
    <source>
        <dbReference type="Proteomes" id="UP000008312"/>
    </source>
</evidence>
<evidence type="ECO:0000259" key="2">
    <source>
        <dbReference type="Pfam" id="PF03531"/>
    </source>
</evidence>
<dbReference type="InterPro" id="IPR038167">
    <property type="entry name" value="SSRP1_sf"/>
</dbReference>
<dbReference type="Pfam" id="PF03531">
    <property type="entry name" value="SSrecog"/>
    <property type="match status" value="1"/>
</dbReference>
<gene>
    <name evidence="5" type="ORF">GSBLH_T00004547001</name>
</gene>
<feature type="domain" description="FACT complex subunit SSRP1/POB3 N-terminal PH" evidence="3">
    <location>
        <begin position="4"/>
        <end position="93"/>
    </location>
</feature>
<reference evidence="5" key="1">
    <citation type="submission" date="2010-02" db="EMBL/GenBank/DDBJ databases">
        <title>Sequencing and annotation of the Blastocystis hominis genome.</title>
        <authorList>
            <person name="Wincker P."/>
        </authorList>
    </citation>
    <scope>NUCLEOTIDE SEQUENCE</scope>
    <source>
        <strain evidence="5">Singapore isolate B</strain>
    </source>
</reference>
<dbReference type="RefSeq" id="XP_012898927.1">
    <property type="nucleotide sequence ID" value="XM_013043473.1"/>
</dbReference>
<dbReference type="InterPro" id="IPR011993">
    <property type="entry name" value="PH-like_dom_sf"/>
</dbReference>
<dbReference type="GeneID" id="24921570"/>
<keyword evidence="1" id="KW-0804">Transcription</keyword>
<dbReference type="GO" id="GO:0031491">
    <property type="term" value="F:nucleosome binding"/>
    <property type="evidence" value="ECO:0007669"/>
    <property type="project" value="TreeGrafter"/>
</dbReference>
<dbReference type="PANTHER" id="PTHR45849">
    <property type="entry name" value="FACT COMPLEX SUBUNIT SSRP1"/>
    <property type="match status" value="1"/>
</dbReference>
<keyword evidence="1" id="KW-0227">DNA damage</keyword>
<dbReference type="GO" id="GO:0035101">
    <property type="term" value="C:FACT complex"/>
    <property type="evidence" value="ECO:0007669"/>
    <property type="project" value="TreeGrafter"/>
</dbReference>
<comment type="subcellular location">
    <subcellularLocation>
        <location evidence="1">Nucleus</location>
    </subcellularLocation>
    <subcellularLocation>
        <location evidence="1">Chromosome</location>
    </subcellularLocation>
</comment>
<dbReference type="OMA" id="HIPITET"/>
<dbReference type="InterPro" id="IPR000969">
    <property type="entry name" value="SSRP1/POB3"/>
</dbReference>
<comment type="similarity">
    <text evidence="1">Belongs to the SSRP1 family.</text>
</comment>
<keyword evidence="6" id="KW-1185">Reference proteome</keyword>
<evidence type="ECO:0000259" key="3">
    <source>
        <dbReference type="Pfam" id="PF17292"/>
    </source>
</evidence>
<dbReference type="InterPro" id="IPR048993">
    <property type="entry name" value="SSRP1-like_PH1"/>
</dbReference>
<dbReference type="EMBL" id="FN668689">
    <property type="protein sequence ID" value="CBK24879.2"/>
    <property type="molecule type" value="Genomic_DNA"/>
</dbReference>
<accession>D8M9Z0</accession>
<dbReference type="GO" id="GO:0006281">
    <property type="term" value="P:DNA repair"/>
    <property type="evidence" value="ECO:0007669"/>
    <property type="project" value="UniProtKB-KW"/>
</dbReference>
<evidence type="ECO:0000313" key="5">
    <source>
        <dbReference type="EMBL" id="CBK24879.2"/>
    </source>
</evidence>
<dbReference type="GO" id="GO:0006260">
    <property type="term" value="P:DNA replication"/>
    <property type="evidence" value="ECO:0007669"/>
    <property type="project" value="UniProtKB-KW"/>
</dbReference>
<dbReference type="PRINTS" id="PR00887">
    <property type="entry name" value="SSRCOGNITION"/>
</dbReference>
<keyword evidence="1" id="KW-0539">Nucleus</keyword>
<evidence type="ECO:0000256" key="1">
    <source>
        <dbReference type="RuleBase" id="RU364013"/>
    </source>
</evidence>
<dbReference type="FunCoup" id="D8M9Z0">
    <property type="interactions" value="639"/>
</dbReference>
<dbReference type="PANTHER" id="PTHR45849:SF1">
    <property type="entry name" value="FACT COMPLEX SUBUNIT SSRP1"/>
    <property type="match status" value="1"/>
</dbReference>
<name>D8M9Z0_BLAHO</name>